<reference evidence="7 8" key="1">
    <citation type="submission" date="2019-12" db="EMBL/GenBank/DDBJ databases">
        <title>Whole genome sequencing of endophytic Actinobacterium Micromonospora sp. MPMI6T.</title>
        <authorList>
            <person name="Evv R."/>
            <person name="Podile A.R."/>
        </authorList>
    </citation>
    <scope>NUCLEOTIDE SEQUENCE [LARGE SCALE GENOMIC DNA]</scope>
    <source>
        <strain evidence="7 8">MPMI6</strain>
    </source>
</reference>
<keyword evidence="3" id="KW-0233">DNA recombination</keyword>
<organism evidence="7 8">
    <name type="scientific">Micromonospora echinofusca</name>
    <dbReference type="NCBI Taxonomy" id="47858"/>
    <lineage>
        <taxon>Bacteria</taxon>
        <taxon>Bacillati</taxon>
        <taxon>Actinomycetota</taxon>
        <taxon>Actinomycetes</taxon>
        <taxon>Micromonosporales</taxon>
        <taxon>Micromonosporaceae</taxon>
        <taxon>Micromonospora</taxon>
    </lineage>
</organism>
<dbReference type="RefSeq" id="WP_208816045.1">
    <property type="nucleotide sequence ID" value="NZ_WVUH01000259.1"/>
</dbReference>
<evidence type="ECO:0000256" key="3">
    <source>
        <dbReference type="ARBA" id="ARBA00023172"/>
    </source>
</evidence>
<dbReference type="Gene3D" id="1.10.443.10">
    <property type="entry name" value="Intergrase catalytic core"/>
    <property type="match status" value="1"/>
</dbReference>
<evidence type="ECO:0000259" key="5">
    <source>
        <dbReference type="PROSITE" id="PS51898"/>
    </source>
</evidence>
<dbReference type="InterPro" id="IPR002104">
    <property type="entry name" value="Integrase_catalytic"/>
</dbReference>
<feature type="domain" description="Tyr recombinase" evidence="5">
    <location>
        <begin position="199"/>
        <end position="398"/>
    </location>
</feature>
<evidence type="ECO:0000313" key="8">
    <source>
        <dbReference type="Proteomes" id="UP000823521"/>
    </source>
</evidence>
<keyword evidence="2 4" id="KW-0238">DNA-binding</keyword>
<keyword evidence="8" id="KW-1185">Reference proteome</keyword>
<evidence type="ECO:0000256" key="1">
    <source>
        <dbReference type="ARBA" id="ARBA00022908"/>
    </source>
</evidence>
<sequence length="405" mass="45504">MPARARANGEGSIYAYRNGFAAYAWVTKPDGKRTRKYVYGPTRETVHDKWIKLHQQARAGPVATRVPTLGDYLTYWHREVVRPNLAPLTCATYETILRLYVIPGLGGKRLDRLQVRDVQTWINEVARTCQCCAQGKDDRRPELKRRCCALGRCCGDTPSARTVKDVWGVLRSALNHAATEELVTRNAAALVKLPPVRRRRGRAWSSDEARRSLESARSDRDPLYAAYVLILVLGLRKGEVLGLTEDAVDLAAGELSIGWQLQRVGGQLLHRETKTQTSDAMLPLPDICAAALGLRQQARKNDRDQAGIAWQGSRLLFTTRYGTPVEPRNFNRFWDARCARAGVRKITVHDARRTCATLLVDLDVHPRVIMQVLRHAEVSVTMEIYSQASSDATRDALKRLGESLR</sequence>
<evidence type="ECO:0000313" key="7">
    <source>
        <dbReference type="EMBL" id="MBO4209070.1"/>
    </source>
</evidence>
<dbReference type="PANTHER" id="PTHR30349:SF91">
    <property type="entry name" value="INTA PROTEIN"/>
    <property type="match status" value="1"/>
</dbReference>
<dbReference type="PANTHER" id="PTHR30349">
    <property type="entry name" value="PHAGE INTEGRASE-RELATED"/>
    <property type="match status" value="1"/>
</dbReference>
<dbReference type="CDD" id="cd01189">
    <property type="entry name" value="INT_ICEBs1_C_like"/>
    <property type="match status" value="1"/>
</dbReference>
<dbReference type="InterPro" id="IPR044068">
    <property type="entry name" value="CB"/>
</dbReference>
<proteinExistence type="predicted"/>
<dbReference type="SUPFAM" id="SSF56349">
    <property type="entry name" value="DNA breaking-rejoining enzymes"/>
    <property type="match status" value="1"/>
</dbReference>
<evidence type="ECO:0000256" key="2">
    <source>
        <dbReference type="ARBA" id="ARBA00023125"/>
    </source>
</evidence>
<dbReference type="InterPro" id="IPR013762">
    <property type="entry name" value="Integrase-like_cat_sf"/>
</dbReference>
<accession>A0ABS3VX39</accession>
<dbReference type="EMBL" id="WVUH01000259">
    <property type="protein sequence ID" value="MBO4209070.1"/>
    <property type="molecule type" value="Genomic_DNA"/>
</dbReference>
<name>A0ABS3VX39_MICEH</name>
<dbReference type="Gene3D" id="1.10.150.130">
    <property type="match status" value="1"/>
</dbReference>
<evidence type="ECO:0000256" key="4">
    <source>
        <dbReference type="PROSITE-ProRule" id="PRU01248"/>
    </source>
</evidence>
<dbReference type="Pfam" id="PF00589">
    <property type="entry name" value="Phage_integrase"/>
    <property type="match status" value="1"/>
</dbReference>
<dbReference type="InterPro" id="IPR050090">
    <property type="entry name" value="Tyrosine_recombinase_XerCD"/>
</dbReference>
<protein>
    <submittedName>
        <fullName evidence="7">Tyrosine-type recombinase/integrase</fullName>
    </submittedName>
</protein>
<comment type="caution">
    <text evidence="7">The sequence shown here is derived from an EMBL/GenBank/DDBJ whole genome shotgun (WGS) entry which is preliminary data.</text>
</comment>
<dbReference type="Pfam" id="PF14659">
    <property type="entry name" value="Phage_int_SAM_3"/>
    <property type="match status" value="1"/>
</dbReference>
<dbReference type="InterPro" id="IPR010998">
    <property type="entry name" value="Integrase_recombinase_N"/>
</dbReference>
<evidence type="ECO:0000259" key="6">
    <source>
        <dbReference type="PROSITE" id="PS51900"/>
    </source>
</evidence>
<dbReference type="Proteomes" id="UP000823521">
    <property type="component" value="Unassembled WGS sequence"/>
</dbReference>
<dbReference type="InterPro" id="IPR011010">
    <property type="entry name" value="DNA_brk_join_enz"/>
</dbReference>
<feature type="domain" description="Core-binding (CB)" evidence="6">
    <location>
        <begin position="67"/>
        <end position="178"/>
    </location>
</feature>
<dbReference type="InterPro" id="IPR004107">
    <property type="entry name" value="Integrase_SAM-like_N"/>
</dbReference>
<dbReference type="PROSITE" id="PS51900">
    <property type="entry name" value="CB"/>
    <property type="match status" value="1"/>
</dbReference>
<gene>
    <name evidence="7" type="ORF">GSF22_24165</name>
</gene>
<keyword evidence="1" id="KW-0229">DNA integration</keyword>
<dbReference type="PROSITE" id="PS51898">
    <property type="entry name" value="TYR_RECOMBINASE"/>
    <property type="match status" value="1"/>
</dbReference>